<name>A1S5R9_SHEAM</name>
<dbReference type="HOGENOM" id="CLU_115420_0_0_6"/>
<evidence type="ECO:0000313" key="3">
    <source>
        <dbReference type="Proteomes" id="UP000009175"/>
    </source>
</evidence>
<keyword evidence="1" id="KW-0472">Membrane</keyword>
<gene>
    <name evidence="2" type="ordered locus">Sama_1518</name>
</gene>
<evidence type="ECO:0008006" key="4">
    <source>
        <dbReference type="Google" id="ProtNLM"/>
    </source>
</evidence>
<evidence type="ECO:0000256" key="1">
    <source>
        <dbReference type="SAM" id="Phobius"/>
    </source>
</evidence>
<feature type="transmembrane region" description="Helical" evidence="1">
    <location>
        <begin position="125"/>
        <end position="144"/>
    </location>
</feature>
<keyword evidence="3" id="KW-1185">Reference proteome</keyword>
<dbReference type="EMBL" id="CP000507">
    <property type="protein sequence ID" value="ABL99725.1"/>
    <property type="molecule type" value="Genomic_DNA"/>
</dbReference>
<dbReference type="Proteomes" id="UP000009175">
    <property type="component" value="Chromosome"/>
</dbReference>
<feature type="transmembrane region" description="Helical" evidence="1">
    <location>
        <begin position="64"/>
        <end position="81"/>
    </location>
</feature>
<accession>A1S5R9</accession>
<evidence type="ECO:0000313" key="2">
    <source>
        <dbReference type="EMBL" id="ABL99725.1"/>
    </source>
</evidence>
<dbReference type="STRING" id="326297.Sama_1518"/>
<feature type="transmembrane region" description="Helical" evidence="1">
    <location>
        <begin position="24"/>
        <end position="44"/>
    </location>
</feature>
<organism evidence="2 3">
    <name type="scientific">Shewanella amazonensis (strain ATCC BAA-1098 / SB2B)</name>
    <dbReference type="NCBI Taxonomy" id="326297"/>
    <lineage>
        <taxon>Bacteria</taxon>
        <taxon>Pseudomonadati</taxon>
        <taxon>Pseudomonadota</taxon>
        <taxon>Gammaproteobacteria</taxon>
        <taxon>Alteromonadales</taxon>
        <taxon>Shewanellaceae</taxon>
        <taxon>Shewanella</taxon>
    </lineage>
</organism>
<sequence>MEHTLLKFEHIRWVDDKGHIKPPLGLYLLLTFLARGWVVFVASLTQFSDRAGLVRLFYPHKESFLLALATGFGALLCYGLIILERKARPDWAMSLFSHLKWLLWPLLALDAAMLIVRLLSSGFLFSWTAAADAVLIFWFAIYLLKSSHLRLYLADWKRPVIHQ</sequence>
<dbReference type="KEGG" id="saz:Sama_1518"/>
<dbReference type="RefSeq" id="WP_011759633.1">
    <property type="nucleotide sequence ID" value="NC_008700.1"/>
</dbReference>
<dbReference type="Pfam" id="PF11143">
    <property type="entry name" value="DUF2919"/>
    <property type="match status" value="1"/>
</dbReference>
<keyword evidence="1" id="KW-0812">Transmembrane</keyword>
<dbReference type="OrthoDB" id="6314776at2"/>
<keyword evidence="1" id="KW-1133">Transmembrane helix</keyword>
<protein>
    <recommendedName>
        <fullName evidence="4">DUF2919 domain-containing protein</fullName>
    </recommendedName>
</protein>
<dbReference type="InterPro" id="IPR021318">
    <property type="entry name" value="DUF2919"/>
</dbReference>
<dbReference type="eggNOG" id="ENOG5031QK4">
    <property type="taxonomic scope" value="Bacteria"/>
</dbReference>
<feature type="transmembrane region" description="Helical" evidence="1">
    <location>
        <begin position="101"/>
        <end position="119"/>
    </location>
</feature>
<proteinExistence type="predicted"/>
<reference evidence="2 3" key="1">
    <citation type="submission" date="2006-12" db="EMBL/GenBank/DDBJ databases">
        <title>Complete sequence of Shewanella amazonensis SB2B.</title>
        <authorList>
            <consortium name="US DOE Joint Genome Institute"/>
            <person name="Copeland A."/>
            <person name="Lucas S."/>
            <person name="Lapidus A."/>
            <person name="Barry K."/>
            <person name="Detter J.C."/>
            <person name="Glavina del Rio T."/>
            <person name="Hammon N."/>
            <person name="Israni S."/>
            <person name="Dalin E."/>
            <person name="Tice H."/>
            <person name="Pitluck S."/>
            <person name="Munk A.C."/>
            <person name="Brettin T."/>
            <person name="Bruce D."/>
            <person name="Han C."/>
            <person name="Tapia R."/>
            <person name="Gilna P."/>
            <person name="Schmutz J."/>
            <person name="Larimer F."/>
            <person name="Land M."/>
            <person name="Hauser L."/>
            <person name="Kyrpides N."/>
            <person name="Mikhailova N."/>
            <person name="Fredrickson J."/>
            <person name="Richardson P."/>
        </authorList>
    </citation>
    <scope>NUCLEOTIDE SEQUENCE [LARGE SCALE GENOMIC DNA]</scope>
    <source>
        <strain evidence="3">ATCC BAA-1098 / SB2B</strain>
    </source>
</reference>
<dbReference type="AlphaFoldDB" id="A1S5R9"/>